<evidence type="ECO:0000256" key="7">
    <source>
        <dbReference type="ARBA" id="ARBA00023284"/>
    </source>
</evidence>
<evidence type="ECO:0000256" key="5">
    <source>
        <dbReference type="ARBA" id="ARBA00023002"/>
    </source>
</evidence>
<reference evidence="13" key="1">
    <citation type="journal article" date="2014" name="Int. J. Syst. Evol. Microbiol.">
        <title>Complete genome sequence of Corynebacterium casei LMG S-19264T (=DSM 44701T), isolated from a smear-ripened cheese.</title>
        <authorList>
            <consortium name="US DOE Joint Genome Institute (JGI-PGF)"/>
            <person name="Walter F."/>
            <person name="Albersmeier A."/>
            <person name="Kalinowski J."/>
            <person name="Ruckert C."/>
        </authorList>
    </citation>
    <scope>NUCLEOTIDE SEQUENCE</scope>
    <source>
        <strain evidence="13">CGMCC 1.12813</strain>
    </source>
</reference>
<comment type="similarity">
    <text evidence="9">Belongs to the peroxiredoxin family. BCP/PrxQ subfamily.</text>
</comment>
<sequence length="158" mass="16862">MLTAGTAAPAFTLTDSAGRAVSLADFAGEWLVFWWYPEANSSGCSLQAAALDRAYDELGAAGVRIVGASFNSAGENGEFSEDAALRYPLLSDPERVAGTAYEVVREPGAPFEKKPFRYTYLIDPDGVIAHAEDANELPLGTYGEHMLEVVAAVRADRV</sequence>
<dbReference type="InterPro" id="IPR036249">
    <property type="entry name" value="Thioredoxin-like_sf"/>
</dbReference>
<dbReference type="AlphaFoldDB" id="A0A916SN64"/>
<dbReference type="PANTHER" id="PTHR42801:SF4">
    <property type="entry name" value="AHPC_TSA FAMILY PROTEIN"/>
    <property type="match status" value="1"/>
</dbReference>
<keyword evidence="7" id="KW-0676">Redox-active center</keyword>
<keyword evidence="5" id="KW-0560">Oxidoreductase</keyword>
<evidence type="ECO:0000256" key="9">
    <source>
        <dbReference type="ARBA" id="ARBA00038489"/>
    </source>
</evidence>
<dbReference type="EC" id="1.11.1.24" evidence="2"/>
<accession>A0A916SN64</accession>
<evidence type="ECO:0000256" key="8">
    <source>
        <dbReference type="ARBA" id="ARBA00032824"/>
    </source>
</evidence>
<evidence type="ECO:0000256" key="3">
    <source>
        <dbReference type="ARBA" id="ARBA00022559"/>
    </source>
</evidence>
<dbReference type="GO" id="GO:0008379">
    <property type="term" value="F:thioredoxin peroxidase activity"/>
    <property type="evidence" value="ECO:0007669"/>
    <property type="project" value="TreeGrafter"/>
</dbReference>
<evidence type="ECO:0000256" key="4">
    <source>
        <dbReference type="ARBA" id="ARBA00022862"/>
    </source>
</evidence>
<dbReference type="Proteomes" id="UP000606922">
    <property type="component" value="Unassembled WGS sequence"/>
</dbReference>
<dbReference type="GO" id="GO:0045454">
    <property type="term" value="P:cell redox homeostasis"/>
    <property type="evidence" value="ECO:0007669"/>
    <property type="project" value="TreeGrafter"/>
</dbReference>
<evidence type="ECO:0000259" key="12">
    <source>
        <dbReference type="PROSITE" id="PS51352"/>
    </source>
</evidence>
<dbReference type="InterPro" id="IPR013766">
    <property type="entry name" value="Thioredoxin_domain"/>
</dbReference>
<evidence type="ECO:0000256" key="6">
    <source>
        <dbReference type="ARBA" id="ARBA00023157"/>
    </source>
</evidence>
<dbReference type="InterPro" id="IPR000866">
    <property type="entry name" value="AhpC/TSA"/>
</dbReference>
<evidence type="ECO:0000256" key="10">
    <source>
        <dbReference type="ARBA" id="ARBA00041373"/>
    </source>
</evidence>
<comment type="catalytic activity">
    <reaction evidence="11">
        <text>a hydroperoxide + [thioredoxin]-dithiol = an alcohol + [thioredoxin]-disulfide + H2O</text>
        <dbReference type="Rhea" id="RHEA:62620"/>
        <dbReference type="Rhea" id="RHEA-COMP:10698"/>
        <dbReference type="Rhea" id="RHEA-COMP:10700"/>
        <dbReference type="ChEBI" id="CHEBI:15377"/>
        <dbReference type="ChEBI" id="CHEBI:29950"/>
        <dbReference type="ChEBI" id="CHEBI:30879"/>
        <dbReference type="ChEBI" id="CHEBI:35924"/>
        <dbReference type="ChEBI" id="CHEBI:50058"/>
        <dbReference type="EC" id="1.11.1.24"/>
    </reaction>
</comment>
<feature type="domain" description="Thioredoxin" evidence="12">
    <location>
        <begin position="2"/>
        <end position="155"/>
    </location>
</feature>
<keyword evidence="4" id="KW-0049">Antioxidant</keyword>
<dbReference type="GO" id="GO:0005737">
    <property type="term" value="C:cytoplasm"/>
    <property type="evidence" value="ECO:0007669"/>
    <property type="project" value="TreeGrafter"/>
</dbReference>
<dbReference type="CDD" id="cd03017">
    <property type="entry name" value="PRX_BCP"/>
    <property type="match status" value="1"/>
</dbReference>
<gene>
    <name evidence="13" type="ORF">GCM10010979_20440</name>
</gene>
<keyword evidence="14" id="KW-1185">Reference proteome</keyword>
<evidence type="ECO:0000256" key="11">
    <source>
        <dbReference type="ARBA" id="ARBA00049091"/>
    </source>
</evidence>
<dbReference type="InterPro" id="IPR050924">
    <property type="entry name" value="Peroxiredoxin_BCP/PrxQ"/>
</dbReference>
<comment type="function">
    <text evidence="1">Thiol-specific peroxidase that catalyzes the reduction of hydrogen peroxide and organic hydroperoxides to water and alcohols, respectively. Plays a role in cell protection against oxidative stress by detoxifying peroxides and as sensor of hydrogen peroxide-mediated signaling events.</text>
</comment>
<evidence type="ECO:0000256" key="2">
    <source>
        <dbReference type="ARBA" id="ARBA00013017"/>
    </source>
</evidence>
<dbReference type="PROSITE" id="PS51352">
    <property type="entry name" value="THIOREDOXIN_2"/>
    <property type="match status" value="1"/>
</dbReference>
<comment type="caution">
    <text evidence="13">The sequence shown here is derived from an EMBL/GenBank/DDBJ whole genome shotgun (WGS) entry which is preliminary data.</text>
</comment>
<dbReference type="RefSeq" id="WP_188510508.1">
    <property type="nucleotide sequence ID" value="NZ_BMGB01000001.1"/>
</dbReference>
<dbReference type="EMBL" id="BMGB01000001">
    <property type="protein sequence ID" value="GGB05671.1"/>
    <property type="molecule type" value="Genomic_DNA"/>
</dbReference>
<name>A0A916SN64_9MICO</name>
<dbReference type="Pfam" id="PF00578">
    <property type="entry name" value="AhpC-TSA"/>
    <property type="match status" value="1"/>
</dbReference>
<evidence type="ECO:0000313" key="14">
    <source>
        <dbReference type="Proteomes" id="UP000606922"/>
    </source>
</evidence>
<dbReference type="Gene3D" id="3.40.30.10">
    <property type="entry name" value="Glutaredoxin"/>
    <property type="match status" value="1"/>
</dbReference>
<protein>
    <recommendedName>
        <fullName evidence="2">thioredoxin-dependent peroxiredoxin</fullName>
        <ecNumber evidence="2">1.11.1.24</ecNumber>
    </recommendedName>
    <alternativeName>
        <fullName evidence="10">Bacterioferritin comigratory protein</fullName>
    </alternativeName>
    <alternativeName>
        <fullName evidence="8">Thioredoxin peroxidase</fullName>
    </alternativeName>
</protein>
<keyword evidence="3" id="KW-0575">Peroxidase</keyword>
<proteinExistence type="inferred from homology"/>
<reference evidence="13" key="2">
    <citation type="submission" date="2020-09" db="EMBL/GenBank/DDBJ databases">
        <authorList>
            <person name="Sun Q."/>
            <person name="Zhou Y."/>
        </authorList>
    </citation>
    <scope>NUCLEOTIDE SEQUENCE</scope>
    <source>
        <strain evidence="13">CGMCC 1.12813</strain>
    </source>
</reference>
<dbReference type="PANTHER" id="PTHR42801">
    <property type="entry name" value="THIOREDOXIN-DEPENDENT PEROXIDE REDUCTASE"/>
    <property type="match status" value="1"/>
</dbReference>
<keyword evidence="6" id="KW-1015">Disulfide bond</keyword>
<evidence type="ECO:0000313" key="13">
    <source>
        <dbReference type="EMBL" id="GGB05671.1"/>
    </source>
</evidence>
<dbReference type="SUPFAM" id="SSF52833">
    <property type="entry name" value="Thioredoxin-like"/>
    <property type="match status" value="1"/>
</dbReference>
<organism evidence="13 14">
    <name type="scientific">Conyzicola nivalis</name>
    <dbReference type="NCBI Taxonomy" id="1477021"/>
    <lineage>
        <taxon>Bacteria</taxon>
        <taxon>Bacillati</taxon>
        <taxon>Actinomycetota</taxon>
        <taxon>Actinomycetes</taxon>
        <taxon>Micrococcales</taxon>
        <taxon>Microbacteriaceae</taxon>
        <taxon>Conyzicola</taxon>
    </lineage>
</organism>
<dbReference type="GO" id="GO:0034599">
    <property type="term" value="P:cellular response to oxidative stress"/>
    <property type="evidence" value="ECO:0007669"/>
    <property type="project" value="TreeGrafter"/>
</dbReference>
<evidence type="ECO:0000256" key="1">
    <source>
        <dbReference type="ARBA" id="ARBA00003330"/>
    </source>
</evidence>